<feature type="transmembrane region" description="Helical" evidence="6">
    <location>
        <begin position="471"/>
        <end position="493"/>
    </location>
</feature>
<dbReference type="PANTHER" id="PTHR10037:SF62">
    <property type="entry name" value="SODIUM CHANNEL PROTEIN 60E"/>
    <property type="match status" value="1"/>
</dbReference>
<dbReference type="PANTHER" id="PTHR10037">
    <property type="entry name" value="VOLTAGE-GATED CATION CHANNEL CALCIUM AND SODIUM"/>
    <property type="match status" value="1"/>
</dbReference>
<accession>A0A8S1VEE0</accession>
<keyword evidence="4 6" id="KW-0472">Membrane</keyword>
<dbReference type="FunFam" id="1.10.287.70:FF:000310">
    <property type="entry name" value="Uncharacterized protein"/>
    <property type="match status" value="1"/>
</dbReference>
<evidence type="ECO:0000259" key="7">
    <source>
        <dbReference type="Pfam" id="PF00520"/>
    </source>
</evidence>
<feature type="transmembrane region" description="Helical" evidence="6">
    <location>
        <begin position="1054"/>
        <end position="1075"/>
    </location>
</feature>
<protein>
    <recommendedName>
        <fullName evidence="7">Ion transport domain-containing protein</fullName>
    </recommendedName>
</protein>
<dbReference type="EMBL" id="CAJJDO010000062">
    <property type="protein sequence ID" value="CAD8174823.1"/>
    <property type="molecule type" value="Genomic_DNA"/>
</dbReference>
<feature type="domain" description="Ion transport" evidence="7">
    <location>
        <begin position="96"/>
        <end position="363"/>
    </location>
</feature>
<sequence>MIFQQLKITLPPIGAQEIEKSIQKRMGDCLETQLGFEYEPFTFQYLELHPDLVTIKNQKIEHHPIEDQQHVQTALGCFSKENKIRLFLSENIHVLQRLVIIMVIVNTIAFCLYDYQIRDSVNNLSNRNIASIIIETICNVFFGIEIIIQCICYGAILGKGTYLRNIWSCLNFLTFVCTWSIYFDQSNTFIQLLRVIRLLRLVRLLQEIHYLREQVETFFSCFLTIHTIIIPLVIVIFGFSVIGLHLLRGVTGHRCAKDGIIDLNIRNLCGEWECPDGYECINHYNSEDLNYLDFYYGYYNFDTIYDSFLSGFMFFNATGWSPTTFYFWKAVTPPATAIYFIFMLFILHYTLSDLLLASLYESFLVSSAIKNSIKSNKSELFTQRRRTITLVNSQNKAQINFQKLHMITQISSQNRVNLVTPAEILRDETIKEKDQSWIITRIKQFDQIFIIASTIILCLDQIDKKYNPKEYYADMVMNFLLIILTLLKLIFFQRSRRKFSIIVDVLLSLALIIVIILEFFNFQSNVFIIVKAFKAFRLIKLIYKLEYFGVIRLLLRCLIETIVKIRHLIILWVIFAFLISIIGQELFAHYVKGSNEIEVHFNGIGNSLMAVFNIFYGEEWHVTMYQHALYKPVSSFIFFLIVFFLCHTLFMRLLRALFLNEFGKKLNELDQKYPQTDYLQRAWQVIKSFCVQQDSNQSQSQSQNHDDSKAPLQETSPNGIQIKSNVPQRNVSYYRRIVEHKMFRVFLLIIVALSAVKSAVQNPLTDPRSKEKLILDIIQYITTVIFMIELILNCMAYGIIKFVNQSFLNIISIINIIVNIISIGLGNPPLFILTLFDSLRVLAFLKTGADQYPILKQALQALFNAFTKMIQLAIFSLLILLMYSIIGMQLLNHEFYYCSLSEDNPIEMHLITKIDCFDVGGNWVDKPLNFDSLFQSINILFCVATSEEWTQLMIPAWSAAGIDHQPHHDTNRYWSIYYQLFFFIGNILVLGMFVTLVVETYIKTREESQNLHLLDDKQREWFQIKEQILHLKPKKKFKPPTHLILNAFYKVYQLLQIPFLIVILSNIIILSLYYARMGYEYEQALNKVNQIFIFIQLFEILISTVQITDYTFKIYEIIGIILSVVSSFLDYHILHVVSVAFQVTRIYKLTQHFKTIQHLFHAIFAVLPNTVSMLLIMLVVLYCYTIVSCDLFAYLRPQKSINGFDMHFRDFWGALMTLIKVSSGEKWWVVLQETTLEQSPAIACINIESYDEFKEVGFNGCGSNLSYLFFTSFILIFSLMILNLLVANIIGAYEQYHKSEQSAISKYQLLDVMELWSLFDENGEGFISYKLFWRLSSQIALIFGLEQSDLLDVNNKKKFLKALKIPIYELVDSNVLCYRFHDVIVSLTRISVTFKYGVVNLEPEDKEIYNKVYGNKQQHVEPKFRETTLNSGDMVSIIFIQQKFREWKQKSLLKNTIILGGIGDYRSLIKIKSKTLSEKIHEQMNNED</sequence>
<feature type="transmembrane region" description="Helical" evidence="6">
    <location>
        <begin position="569"/>
        <end position="587"/>
    </location>
</feature>
<feature type="transmembrane region" description="Helical" evidence="6">
    <location>
        <begin position="870"/>
        <end position="891"/>
    </location>
</feature>
<keyword evidence="9" id="KW-1185">Reference proteome</keyword>
<dbReference type="FunFam" id="1.10.287.70:FF:000117">
    <property type="entry name" value="Voltage-gated Ca2+ channel, alpha subunit"/>
    <property type="match status" value="1"/>
</dbReference>
<dbReference type="Pfam" id="PF00520">
    <property type="entry name" value="Ion_trans"/>
    <property type="match status" value="4"/>
</dbReference>
<name>A0A8S1VEE0_9CILI</name>
<proteinExistence type="predicted"/>
<dbReference type="InterPro" id="IPR043203">
    <property type="entry name" value="VGCC_Ca_Na"/>
</dbReference>
<feature type="transmembrane region" description="Helical" evidence="6">
    <location>
        <begin position="94"/>
        <end position="117"/>
    </location>
</feature>
<organism evidence="8 9">
    <name type="scientific">Paramecium pentaurelia</name>
    <dbReference type="NCBI Taxonomy" id="43138"/>
    <lineage>
        <taxon>Eukaryota</taxon>
        <taxon>Sar</taxon>
        <taxon>Alveolata</taxon>
        <taxon>Ciliophora</taxon>
        <taxon>Intramacronucleata</taxon>
        <taxon>Oligohymenophorea</taxon>
        <taxon>Peniculida</taxon>
        <taxon>Parameciidae</taxon>
        <taxon>Paramecium</taxon>
    </lineage>
</organism>
<feature type="region of interest" description="Disordered" evidence="5">
    <location>
        <begin position="697"/>
        <end position="721"/>
    </location>
</feature>
<dbReference type="Proteomes" id="UP000689195">
    <property type="component" value="Unassembled WGS sequence"/>
</dbReference>
<keyword evidence="2 6" id="KW-0812">Transmembrane</keyword>
<reference evidence="8" key="1">
    <citation type="submission" date="2021-01" db="EMBL/GenBank/DDBJ databases">
        <authorList>
            <consortium name="Genoscope - CEA"/>
            <person name="William W."/>
        </authorList>
    </citation>
    <scope>NUCLEOTIDE SEQUENCE</scope>
</reference>
<feature type="transmembrane region" description="Helical" evidence="6">
    <location>
        <begin position="541"/>
        <end position="563"/>
    </location>
</feature>
<dbReference type="InterPro" id="IPR005821">
    <property type="entry name" value="Ion_trans_dom"/>
</dbReference>
<feature type="domain" description="Ion transport" evidence="7">
    <location>
        <begin position="1055"/>
        <end position="1300"/>
    </location>
</feature>
<evidence type="ECO:0000313" key="8">
    <source>
        <dbReference type="EMBL" id="CAD8174823.1"/>
    </source>
</evidence>
<dbReference type="GO" id="GO:0005248">
    <property type="term" value="F:voltage-gated sodium channel activity"/>
    <property type="evidence" value="ECO:0007669"/>
    <property type="project" value="TreeGrafter"/>
</dbReference>
<dbReference type="GO" id="GO:0001518">
    <property type="term" value="C:voltage-gated sodium channel complex"/>
    <property type="evidence" value="ECO:0007669"/>
    <property type="project" value="TreeGrafter"/>
</dbReference>
<feature type="transmembrane region" description="Helical" evidence="6">
    <location>
        <begin position="976"/>
        <end position="998"/>
    </location>
</feature>
<dbReference type="OrthoDB" id="431720at2759"/>
<comment type="caution">
    <text evidence="8">The sequence shown here is derived from an EMBL/GenBank/DDBJ whole genome shotgun (WGS) entry which is preliminary data.</text>
</comment>
<feature type="transmembrane region" description="Helical" evidence="6">
    <location>
        <begin position="636"/>
        <end position="654"/>
    </location>
</feature>
<feature type="transmembrane region" description="Helical" evidence="6">
    <location>
        <begin position="807"/>
        <end position="825"/>
    </location>
</feature>
<feature type="transmembrane region" description="Helical" evidence="6">
    <location>
        <begin position="780"/>
        <end position="800"/>
    </location>
</feature>
<comment type="subcellular location">
    <subcellularLocation>
        <location evidence="1">Membrane</location>
        <topology evidence="1">Multi-pass membrane protein</topology>
    </subcellularLocation>
</comment>
<dbReference type="FunFam" id="1.20.120.350:FF:000082">
    <property type="entry name" value="Uncharacterized protein"/>
    <property type="match status" value="1"/>
</dbReference>
<gene>
    <name evidence="8" type="ORF">PPENT_87.1.T0620014</name>
</gene>
<keyword evidence="3 6" id="KW-1133">Transmembrane helix</keyword>
<feature type="transmembrane region" description="Helical" evidence="6">
    <location>
        <begin position="1162"/>
        <end position="1187"/>
    </location>
</feature>
<dbReference type="FunFam" id="1.10.238.10:FF:000525">
    <property type="entry name" value="Uncharacterized protein"/>
    <property type="match status" value="1"/>
</dbReference>
<feature type="transmembrane region" description="Helical" evidence="6">
    <location>
        <begin position="217"/>
        <end position="242"/>
    </location>
</feature>
<feature type="transmembrane region" description="Helical" evidence="6">
    <location>
        <begin position="1267"/>
        <end position="1290"/>
    </location>
</feature>
<evidence type="ECO:0000256" key="2">
    <source>
        <dbReference type="ARBA" id="ARBA00022692"/>
    </source>
</evidence>
<evidence type="ECO:0000256" key="3">
    <source>
        <dbReference type="ARBA" id="ARBA00022989"/>
    </source>
</evidence>
<evidence type="ECO:0000256" key="6">
    <source>
        <dbReference type="SAM" id="Phobius"/>
    </source>
</evidence>
<evidence type="ECO:0000256" key="1">
    <source>
        <dbReference type="ARBA" id="ARBA00004141"/>
    </source>
</evidence>
<feature type="transmembrane region" description="Helical" evidence="6">
    <location>
        <begin position="742"/>
        <end position="760"/>
    </location>
</feature>
<feature type="transmembrane region" description="Helical" evidence="6">
    <location>
        <begin position="499"/>
        <end position="520"/>
    </location>
</feature>
<evidence type="ECO:0000256" key="4">
    <source>
        <dbReference type="ARBA" id="ARBA00023136"/>
    </source>
</evidence>
<feature type="transmembrane region" description="Helical" evidence="6">
    <location>
        <begin position="1117"/>
        <end position="1141"/>
    </location>
</feature>
<feature type="transmembrane region" description="Helical" evidence="6">
    <location>
        <begin position="162"/>
        <end position="182"/>
    </location>
</feature>
<evidence type="ECO:0000256" key="5">
    <source>
        <dbReference type="SAM" id="MobiDB-lite"/>
    </source>
</evidence>
<feature type="domain" description="Ion transport" evidence="7">
    <location>
        <begin position="740"/>
        <end position="1008"/>
    </location>
</feature>
<evidence type="ECO:0000313" key="9">
    <source>
        <dbReference type="Proteomes" id="UP000689195"/>
    </source>
</evidence>
<feature type="domain" description="Ion transport" evidence="7">
    <location>
        <begin position="448"/>
        <end position="664"/>
    </location>
</feature>
<feature type="transmembrane region" description="Helical" evidence="6">
    <location>
        <begin position="129"/>
        <end position="155"/>
    </location>
</feature>